<proteinExistence type="predicted"/>
<dbReference type="OrthoDB" id="9975982at2"/>
<dbReference type="InterPro" id="IPR027584">
    <property type="entry name" value="TrbK_RP4"/>
</dbReference>
<dbReference type="Proteomes" id="UP000241421">
    <property type="component" value="Unassembled WGS sequence"/>
</dbReference>
<reference evidence="1 2" key="1">
    <citation type="submission" date="2018-04" db="EMBL/GenBank/DDBJ databases">
        <title>Massilia violaceinigra sp. nov., a novel purple-pigmented bacterium isolated from Tianshan glacier, Xinjiang, China.</title>
        <authorList>
            <person name="Wang H."/>
        </authorList>
    </citation>
    <scope>NUCLEOTIDE SEQUENCE [LARGE SCALE GENOMIC DNA]</scope>
    <source>
        <strain evidence="1 2">B448-2</strain>
    </source>
</reference>
<accession>A0A2U2I6I5</accession>
<keyword evidence="1" id="KW-0449">Lipoprotein</keyword>
<name>A0A2U2I6I5_9BURK</name>
<dbReference type="NCBIfam" id="TIGR04359">
    <property type="entry name" value="TrbK_RP4"/>
    <property type="match status" value="1"/>
</dbReference>
<dbReference type="AlphaFoldDB" id="A0A2U2I6I5"/>
<evidence type="ECO:0000313" key="1">
    <source>
        <dbReference type="EMBL" id="PWF55361.1"/>
    </source>
</evidence>
<gene>
    <name evidence="1" type="primary">trbK</name>
    <name evidence="1" type="ORF">C7C56_002215</name>
</gene>
<evidence type="ECO:0000313" key="2">
    <source>
        <dbReference type="Proteomes" id="UP000241421"/>
    </source>
</evidence>
<protein>
    <submittedName>
        <fullName evidence="1">Entry exclusion lipoprotein TrbK</fullName>
    </submittedName>
</protein>
<sequence>MMKTECKGLIVAVAAALLAGCYQRVDVATSPCDELGKTSDAKLQAELEKKCGRGGPAFKPSSGKTW</sequence>
<organism evidence="1 2">
    <name type="scientific">Massilia glaciei</name>
    <dbReference type="NCBI Taxonomy" id="1524097"/>
    <lineage>
        <taxon>Bacteria</taxon>
        <taxon>Pseudomonadati</taxon>
        <taxon>Pseudomonadota</taxon>
        <taxon>Betaproteobacteria</taxon>
        <taxon>Burkholderiales</taxon>
        <taxon>Oxalobacteraceae</taxon>
        <taxon>Telluria group</taxon>
        <taxon>Massilia</taxon>
    </lineage>
</organism>
<dbReference type="EMBL" id="PXWF02000031">
    <property type="protein sequence ID" value="PWF55361.1"/>
    <property type="molecule type" value="Genomic_DNA"/>
</dbReference>
<keyword evidence="2" id="KW-1185">Reference proteome</keyword>
<dbReference type="RefSeq" id="WP_106755870.1">
    <property type="nucleotide sequence ID" value="NZ_PXWF02000031.1"/>
</dbReference>
<dbReference type="PROSITE" id="PS51257">
    <property type="entry name" value="PROKAR_LIPOPROTEIN"/>
    <property type="match status" value="1"/>
</dbReference>
<comment type="caution">
    <text evidence="1">The sequence shown here is derived from an EMBL/GenBank/DDBJ whole genome shotgun (WGS) entry which is preliminary data.</text>
</comment>